<organism evidence="1 2">
    <name type="scientific">Stenotrophomonas phage Moby</name>
    <dbReference type="NCBI Taxonomy" id="2601680"/>
    <lineage>
        <taxon>Viruses</taxon>
        <taxon>Duplodnaviria</taxon>
        <taxon>Heunggongvirae</taxon>
        <taxon>Uroviricota</taxon>
        <taxon>Caudoviricetes</taxon>
        <taxon>Menderavirus</taxon>
        <taxon>Menderavirus moby</taxon>
    </lineage>
</organism>
<proteinExistence type="predicted"/>
<evidence type="ECO:0000313" key="1">
    <source>
        <dbReference type="EMBL" id="QFR57911.1"/>
    </source>
</evidence>
<protein>
    <submittedName>
        <fullName evidence="1">Uncharacterized protein</fullName>
    </submittedName>
</protein>
<keyword evidence="2" id="KW-1185">Reference proteome</keyword>
<name>A0A5P8PME1_9CAUD</name>
<sequence length="126" mass="14421">MGKIRFPTSEKKMHYTVSVERSDLVGLRHWNCYKPLGTEEDHKCKDLNEVLIDAYRQVHSLGIDGKFDEDYFGAFVSDVFKGAERDKKQYGKQNLGEFGAHGMECRAFTIGVDATTRISVAVWIRE</sequence>
<reference evidence="2" key="1">
    <citation type="submission" date="2019-06" db="EMBL/GenBank/DDBJ databases">
        <title>Complete genome sequence of Stenotrophomonas phage Moby.</title>
        <authorList>
            <person name="Vicary A."/>
            <person name="Newkirk H."/>
            <person name="Moreland R."/>
            <person name="Liu M."/>
            <person name="Ramsey J."/>
            <person name="Gonzalez C.F."/>
            <person name="Leavitt J."/>
        </authorList>
    </citation>
    <scope>NUCLEOTIDE SEQUENCE [LARGE SCALE GENOMIC DNA]</scope>
</reference>
<dbReference type="Proteomes" id="UP000325424">
    <property type="component" value="Segment"/>
</dbReference>
<evidence type="ECO:0000313" key="2">
    <source>
        <dbReference type="Proteomes" id="UP000325424"/>
    </source>
</evidence>
<accession>A0A5P8PME1</accession>
<dbReference type="EMBL" id="MN095772">
    <property type="protein sequence ID" value="QFR57911.1"/>
    <property type="molecule type" value="Genomic_DNA"/>
</dbReference>
<gene>
    <name evidence="1" type="ORF">CPT_Moby_186</name>
</gene>